<protein>
    <submittedName>
        <fullName evidence="2">Protein WVD2-like 7</fullName>
    </submittedName>
</protein>
<comment type="caution">
    <text evidence="2">The sequence shown here is derived from an EMBL/GenBank/DDBJ whole genome shotgun (WGS) entry which is preliminary data.</text>
</comment>
<evidence type="ECO:0000256" key="1">
    <source>
        <dbReference type="SAM" id="MobiDB-lite"/>
    </source>
</evidence>
<proteinExistence type="predicted"/>
<accession>A0ABD0ZBZ8</accession>
<feature type="compositionally biased region" description="Polar residues" evidence="1">
    <location>
        <begin position="171"/>
        <end position="195"/>
    </location>
</feature>
<dbReference type="PANTHER" id="PTHR47067">
    <property type="entry name" value="TPX2 (TARGETING PROTEIN FOR XKLP2) PROTEIN FAMILY-RELATED"/>
    <property type="match status" value="1"/>
</dbReference>
<evidence type="ECO:0000313" key="3">
    <source>
        <dbReference type="Proteomes" id="UP001558713"/>
    </source>
</evidence>
<sequence>MMAGEIQEPFSLSLLANSIHSGSVSFGRFEKESLSWEKRSSFSRNRYLEEAEKFSKPGSVTQMRAHFEAHFKKKGIRFPSSVEAQTWGEVAHHQTCTDKDENLWESSSQFGDSCVSYDDILVNSDDDDHHTSLSVALEKTQISRSEDKKETRLSSSASRSKLLKNVPCSAATKTSTKKNVAITKGSSPSSNTKTSIDTKRQKDLKAKRIVKTIAPQAPTTSKKTESLIPLLATREKRTTTNGFSLRNNERAEKKKEEKVEAVVRKSLNFNARPMPKIPQARPQHTSIGQAKAKPRDDVSSKATCDRSLANGMAKSKLNVNKYKADIQRNLNVIRPKTSDQTARNNTNRRNLAVR</sequence>
<feature type="compositionally biased region" description="Low complexity" evidence="1">
    <location>
        <begin position="153"/>
        <end position="164"/>
    </location>
</feature>
<gene>
    <name evidence="2" type="ORF">V5N11_032678</name>
</gene>
<name>A0ABD0ZBZ8_CARAN</name>
<evidence type="ECO:0000313" key="2">
    <source>
        <dbReference type="EMBL" id="KAL1192213.1"/>
    </source>
</evidence>
<keyword evidence="3" id="KW-1185">Reference proteome</keyword>
<feature type="region of interest" description="Disordered" evidence="1">
    <location>
        <begin position="272"/>
        <end position="300"/>
    </location>
</feature>
<organism evidence="2 3">
    <name type="scientific">Cardamine amara subsp. amara</name>
    <dbReference type="NCBI Taxonomy" id="228776"/>
    <lineage>
        <taxon>Eukaryota</taxon>
        <taxon>Viridiplantae</taxon>
        <taxon>Streptophyta</taxon>
        <taxon>Embryophyta</taxon>
        <taxon>Tracheophyta</taxon>
        <taxon>Spermatophyta</taxon>
        <taxon>Magnoliopsida</taxon>
        <taxon>eudicotyledons</taxon>
        <taxon>Gunneridae</taxon>
        <taxon>Pentapetalae</taxon>
        <taxon>rosids</taxon>
        <taxon>malvids</taxon>
        <taxon>Brassicales</taxon>
        <taxon>Brassicaceae</taxon>
        <taxon>Cardamineae</taxon>
        <taxon>Cardamine</taxon>
    </lineage>
</organism>
<feature type="region of interest" description="Disordered" evidence="1">
    <location>
        <begin position="143"/>
        <end position="203"/>
    </location>
</feature>
<feature type="region of interest" description="Disordered" evidence="1">
    <location>
        <begin position="335"/>
        <end position="354"/>
    </location>
</feature>
<reference evidence="2 3" key="1">
    <citation type="submission" date="2024-04" db="EMBL/GenBank/DDBJ databases">
        <title>Genome assembly C_amara_ONT_v2.</title>
        <authorList>
            <person name="Yant L."/>
            <person name="Moore C."/>
            <person name="Slenker M."/>
        </authorList>
    </citation>
    <scope>NUCLEOTIDE SEQUENCE [LARGE SCALE GENOMIC DNA]</scope>
    <source>
        <tissue evidence="2">Leaf</tissue>
    </source>
</reference>
<dbReference type="InterPro" id="IPR044216">
    <property type="entry name" value="WDL7"/>
</dbReference>
<dbReference type="PANTHER" id="PTHR47067:SF11">
    <property type="entry name" value="BNAC07G13330D PROTEIN"/>
    <property type="match status" value="1"/>
</dbReference>
<dbReference type="AlphaFoldDB" id="A0ABD0ZBZ8"/>
<dbReference type="Proteomes" id="UP001558713">
    <property type="component" value="Unassembled WGS sequence"/>
</dbReference>
<feature type="compositionally biased region" description="Low complexity" evidence="1">
    <location>
        <begin position="343"/>
        <end position="354"/>
    </location>
</feature>
<dbReference type="EMBL" id="JBANAX010000829">
    <property type="protein sequence ID" value="KAL1192213.1"/>
    <property type="molecule type" value="Genomic_DNA"/>
</dbReference>